<dbReference type="Gene3D" id="3.40.630.30">
    <property type="match status" value="1"/>
</dbReference>
<protein>
    <submittedName>
        <fullName evidence="2">GNAT family N-acetyltransferase</fullName>
    </submittedName>
</protein>
<reference evidence="2" key="2">
    <citation type="submission" date="2021-04" db="EMBL/GenBank/DDBJ databases">
        <authorList>
            <person name="Gilroy R."/>
        </authorList>
    </citation>
    <scope>NUCLEOTIDE SEQUENCE</scope>
    <source>
        <strain evidence="2">CHK179-28034</strain>
    </source>
</reference>
<comment type="caution">
    <text evidence="2">The sequence shown here is derived from an EMBL/GenBank/DDBJ whole genome shotgun (WGS) entry which is preliminary data.</text>
</comment>
<organism evidence="2 3">
    <name type="scientific">Candidatus Anaerobutyricum stercoris</name>
    <dbReference type="NCBI Taxonomy" id="2838457"/>
    <lineage>
        <taxon>Bacteria</taxon>
        <taxon>Bacillati</taxon>
        <taxon>Bacillota</taxon>
        <taxon>Clostridia</taxon>
        <taxon>Lachnospirales</taxon>
        <taxon>Lachnospiraceae</taxon>
        <taxon>Anaerobutyricum</taxon>
    </lineage>
</organism>
<dbReference type="GO" id="GO:0016747">
    <property type="term" value="F:acyltransferase activity, transferring groups other than amino-acyl groups"/>
    <property type="evidence" value="ECO:0007669"/>
    <property type="project" value="InterPro"/>
</dbReference>
<dbReference type="PROSITE" id="PS51186">
    <property type="entry name" value="GNAT"/>
    <property type="match status" value="1"/>
</dbReference>
<dbReference type="EMBL" id="DXBR01000098">
    <property type="protein sequence ID" value="HIZ40353.1"/>
    <property type="molecule type" value="Genomic_DNA"/>
</dbReference>
<evidence type="ECO:0000313" key="3">
    <source>
        <dbReference type="Proteomes" id="UP000824049"/>
    </source>
</evidence>
<dbReference type="InterPro" id="IPR016181">
    <property type="entry name" value="Acyl_CoA_acyltransferase"/>
</dbReference>
<sequence length="188" mass="22336">MEQKLMQLGDFRKLYDAHMGNHFPPDELKPFYIMERAVKEGKYFPYGYYEDGELKAYTCLIKTGDFFLLDYFAVMEQGRGKGTGSRILDILKGHLTDRESVLLEVEEPLAEDERELDLQKRRIQFYLRNGARYTELKARVFGVPYRILSFGRERMREKAQEAMEVLYHSILNDEMYRRNVCFALDKQN</sequence>
<evidence type="ECO:0000259" key="1">
    <source>
        <dbReference type="PROSITE" id="PS51186"/>
    </source>
</evidence>
<proteinExistence type="predicted"/>
<dbReference type="InterPro" id="IPR000182">
    <property type="entry name" value="GNAT_dom"/>
</dbReference>
<feature type="domain" description="N-acetyltransferase" evidence="1">
    <location>
        <begin position="1"/>
        <end position="160"/>
    </location>
</feature>
<reference evidence="2" key="1">
    <citation type="journal article" date="2021" name="PeerJ">
        <title>Extensive microbial diversity within the chicken gut microbiome revealed by metagenomics and culture.</title>
        <authorList>
            <person name="Gilroy R."/>
            <person name="Ravi A."/>
            <person name="Getino M."/>
            <person name="Pursley I."/>
            <person name="Horton D.L."/>
            <person name="Alikhan N.F."/>
            <person name="Baker D."/>
            <person name="Gharbi K."/>
            <person name="Hall N."/>
            <person name="Watson M."/>
            <person name="Adriaenssens E.M."/>
            <person name="Foster-Nyarko E."/>
            <person name="Jarju S."/>
            <person name="Secka A."/>
            <person name="Antonio M."/>
            <person name="Oren A."/>
            <person name="Chaudhuri R.R."/>
            <person name="La Ragione R."/>
            <person name="Hildebrand F."/>
            <person name="Pallen M.J."/>
        </authorList>
    </citation>
    <scope>NUCLEOTIDE SEQUENCE</scope>
    <source>
        <strain evidence="2">CHK179-28034</strain>
    </source>
</reference>
<accession>A0A9D2EMQ4</accession>
<gene>
    <name evidence="2" type="ORF">H9968_10630</name>
</gene>
<dbReference type="Proteomes" id="UP000824049">
    <property type="component" value="Unassembled WGS sequence"/>
</dbReference>
<name>A0A9D2EMQ4_9FIRM</name>
<dbReference type="Pfam" id="PF00583">
    <property type="entry name" value="Acetyltransf_1"/>
    <property type="match status" value="1"/>
</dbReference>
<dbReference type="SUPFAM" id="SSF55729">
    <property type="entry name" value="Acyl-CoA N-acyltransferases (Nat)"/>
    <property type="match status" value="1"/>
</dbReference>
<evidence type="ECO:0000313" key="2">
    <source>
        <dbReference type="EMBL" id="HIZ40353.1"/>
    </source>
</evidence>
<dbReference type="AlphaFoldDB" id="A0A9D2EMQ4"/>